<name>A0A142ERV1_9BACT</name>
<dbReference type="PROSITE" id="PS00105">
    <property type="entry name" value="AA_TRANSFER_CLASS_1"/>
    <property type="match status" value="1"/>
</dbReference>
<dbReference type="CDD" id="cd00609">
    <property type="entry name" value="AAT_like"/>
    <property type="match status" value="1"/>
</dbReference>
<dbReference type="Gene3D" id="3.90.1150.10">
    <property type="entry name" value="Aspartate Aminotransferase, domain 1"/>
    <property type="match status" value="1"/>
</dbReference>
<dbReference type="AlphaFoldDB" id="A0A142ERV1"/>
<evidence type="ECO:0000256" key="5">
    <source>
        <dbReference type="ARBA" id="ARBA00022898"/>
    </source>
</evidence>
<dbReference type="EC" id="2.6.1.-" evidence="6"/>
<evidence type="ECO:0000256" key="6">
    <source>
        <dbReference type="RuleBase" id="RU000481"/>
    </source>
</evidence>
<dbReference type="InterPro" id="IPR004838">
    <property type="entry name" value="NHTrfase_class1_PyrdxlP-BS"/>
</dbReference>
<dbReference type="InterPro" id="IPR004839">
    <property type="entry name" value="Aminotransferase_I/II_large"/>
</dbReference>
<evidence type="ECO:0000256" key="1">
    <source>
        <dbReference type="ARBA" id="ARBA00001933"/>
    </source>
</evidence>
<dbReference type="PATRIC" id="fig|1727163.4.peg.3250"/>
<proteinExistence type="inferred from homology"/>
<dbReference type="GO" id="GO:0008483">
    <property type="term" value="F:transaminase activity"/>
    <property type="evidence" value="ECO:0007669"/>
    <property type="project" value="UniProtKB-KW"/>
</dbReference>
<comment type="cofactor">
    <cofactor evidence="1 6">
        <name>pyridoxal 5'-phosphate</name>
        <dbReference type="ChEBI" id="CHEBI:597326"/>
    </cofactor>
</comment>
<dbReference type="InterPro" id="IPR015424">
    <property type="entry name" value="PyrdxlP-dep_Trfase"/>
</dbReference>
<dbReference type="GO" id="GO:0006520">
    <property type="term" value="P:amino acid metabolic process"/>
    <property type="evidence" value="ECO:0007669"/>
    <property type="project" value="InterPro"/>
</dbReference>
<dbReference type="PANTHER" id="PTHR46383:SF1">
    <property type="entry name" value="ASPARTATE AMINOTRANSFERASE"/>
    <property type="match status" value="1"/>
</dbReference>
<reference evidence="8 9" key="2">
    <citation type="journal article" date="2016" name="Genome Announc.">
        <title>Complete Genome Sequence of Algoriphagus sp. Strain M8-2, Isolated from a Brackish Lake.</title>
        <authorList>
            <person name="Muraguchi Y."/>
            <person name="Kushimoto K."/>
            <person name="Ohtsubo Y."/>
            <person name="Suzuki T."/>
            <person name="Dohra H."/>
            <person name="Kimbara K."/>
            <person name="Shintani M."/>
        </authorList>
    </citation>
    <scope>NUCLEOTIDE SEQUENCE [LARGE SCALE GENOMIC DNA]</scope>
    <source>
        <strain evidence="8 9">M8-2</strain>
    </source>
</reference>
<dbReference type="InterPro" id="IPR050596">
    <property type="entry name" value="AspAT/PAT-like"/>
</dbReference>
<evidence type="ECO:0000256" key="3">
    <source>
        <dbReference type="ARBA" id="ARBA00022576"/>
    </source>
</evidence>
<evidence type="ECO:0000259" key="7">
    <source>
        <dbReference type="Pfam" id="PF00155"/>
    </source>
</evidence>
<dbReference type="EMBL" id="CP012836">
    <property type="protein sequence ID" value="AMQ57856.1"/>
    <property type="molecule type" value="Genomic_DNA"/>
</dbReference>
<keyword evidence="5" id="KW-0663">Pyridoxal phosphate</keyword>
<comment type="similarity">
    <text evidence="2 6">Belongs to the class-I pyridoxal-phosphate-dependent aminotransferase family.</text>
</comment>
<dbReference type="GO" id="GO:0030170">
    <property type="term" value="F:pyridoxal phosphate binding"/>
    <property type="evidence" value="ECO:0007669"/>
    <property type="project" value="InterPro"/>
</dbReference>
<accession>A0A142ERV1</accession>
<dbReference type="SUPFAM" id="SSF53383">
    <property type="entry name" value="PLP-dependent transferases"/>
    <property type="match status" value="1"/>
</dbReference>
<dbReference type="InterPro" id="IPR015422">
    <property type="entry name" value="PyrdxlP-dep_Trfase_small"/>
</dbReference>
<keyword evidence="9" id="KW-1185">Reference proteome</keyword>
<evidence type="ECO:0000256" key="4">
    <source>
        <dbReference type="ARBA" id="ARBA00022679"/>
    </source>
</evidence>
<dbReference type="Proteomes" id="UP000073816">
    <property type="component" value="Chromosome"/>
</dbReference>
<dbReference type="PANTHER" id="PTHR46383">
    <property type="entry name" value="ASPARTATE AMINOTRANSFERASE"/>
    <property type="match status" value="1"/>
</dbReference>
<protein>
    <recommendedName>
        <fullName evidence="6">Aminotransferase</fullName>
        <ecNumber evidence="6">2.6.1.-</ecNumber>
    </recommendedName>
</protein>
<evidence type="ECO:0000256" key="2">
    <source>
        <dbReference type="ARBA" id="ARBA00007441"/>
    </source>
</evidence>
<evidence type="ECO:0000313" key="8">
    <source>
        <dbReference type="EMBL" id="AMQ57856.1"/>
    </source>
</evidence>
<sequence length="393" mass="43485">MSLYTMFSNESVDLPILKQRAFNLRWASVEEGVIPLTAADPDFPVAAPIQDAILKFTKEGYFSYGNPLGYAPLKEALANSYKRRKNVSLNPAYILPVDSAAYGIYLICKTFLRKEDEAIIFDPVDFLFKHSIEAVGATAVTFPIPVNTPKVDFGKLEELVSPKTRMICLCNPLNPTGKVFTREELEELGRIAVKHNLLILSDEIWSDIIFKPTVFTSIASLDESIQRQTLLVTGFSKSYGLAGLRIGAVMATNPSHFEKLLENSRHQSTIHGANILGQVAATAALNECDDWLDNFLIHLQRMRDLTVSELNKIPGISCESPEGCYLAFADIRKTGLDSSAMHEKILHEAKVAIVPGLAQWFGAGANGYIRISFATSESILTQAMERIQNVLIK</sequence>
<dbReference type="Gene3D" id="3.40.640.10">
    <property type="entry name" value="Type I PLP-dependent aspartate aminotransferase-like (Major domain)"/>
    <property type="match status" value="1"/>
</dbReference>
<dbReference type="STRING" id="1727163.AO498_15490"/>
<feature type="domain" description="Aminotransferase class I/classII large" evidence="7">
    <location>
        <begin position="33"/>
        <end position="387"/>
    </location>
</feature>
<keyword evidence="4 6" id="KW-0808">Transferase</keyword>
<dbReference type="InterPro" id="IPR015421">
    <property type="entry name" value="PyrdxlP-dep_Trfase_major"/>
</dbReference>
<reference evidence="9" key="1">
    <citation type="submission" date="2015-09" db="EMBL/GenBank/DDBJ databases">
        <title>Complete sequence of Algoriphagus sp. M8-2.</title>
        <authorList>
            <person name="Shintani M."/>
        </authorList>
    </citation>
    <scope>NUCLEOTIDE SEQUENCE [LARGE SCALE GENOMIC DNA]</scope>
    <source>
        <strain evidence="9">M8-2</strain>
    </source>
</reference>
<dbReference type="Pfam" id="PF00155">
    <property type="entry name" value="Aminotran_1_2"/>
    <property type="match status" value="1"/>
</dbReference>
<evidence type="ECO:0000313" key="9">
    <source>
        <dbReference type="Proteomes" id="UP000073816"/>
    </source>
</evidence>
<gene>
    <name evidence="8" type="ORF">AO498_15490</name>
</gene>
<dbReference type="KEGG" id="alm:AO498_15490"/>
<keyword evidence="3 6" id="KW-0032">Aminotransferase</keyword>
<organism evidence="8 9">
    <name type="scientific">Algoriphagus sanaruensis</name>
    <dbReference type="NCBI Taxonomy" id="1727163"/>
    <lineage>
        <taxon>Bacteria</taxon>
        <taxon>Pseudomonadati</taxon>
        <taxon>Bacteroidota</taxon>
        <taxon>Cytophagia</taxon>
        <taxon>Cytophagales</taxon>
        <taxon>Cyclobacteriaceae</taxon>
        <taxon>Algoriphagus</taxon>
    </lineage>
</organism>